<dbReference type="Pfam" id="PF20149">
    <property type="entry name" value="DUF6532"/>
    <property type="match status" value="1"/>
</dbReference>
<dbReference type="RefSeq" id="XP_007314345.1">
    <property type="nucleotide sequence ID" value="XM_007314283.1"/>
</dbReference>
<dbReference type="OrthoDB" id="2790754at2759"/>
<proteinExistence type="predicted"/>
<accession>F8NL98</accession>
<protein>
    <recommendedName>
        <fullName evidence="1">DUF6532 domain-containing protein</fullName>
    </recommendedName>
</protein>
<evidence type="ECO:0000313" key="2">
    <source>
        <dbReference type="EMBL" id="EGO28146.1"/>
    </source>
</evidence>
<name>F8NL98_SERL9</name>
<dbReference type="InterPro" id="IPR045341">
    <property type="entry name" value="DUF6532"/>
</dbReference>
<dbReference type="KEGG" id="sla:SERLADRAFT_433995"/>
<dbReference type="EMBL" id="GL945430">
    <property type="protein sequence ID" value="EGO28146.1"/>
    <property type="molecule type" value="Genomic_DNA"/>
</dbReference>
<sequence length="265" mass="29686">MSSTSTSISTPTAVSLLLKITKRTRITLAMFPSSLVDLATAGHATMRLYIAPQEGFPPPTSRFKFTWNRLIDASQGCRELQTKLLEVQSNEEIKILLIDYVWSAVAQVQGEIVAKARIIINGAYQIPGDMAPVQIKQAVMWLLETGAFADGDLDIKARTFNKQKPFIINGMGVRIECSLRGYVNGNKATQEFSESIFETKYNIIYLLVLQKKSLVWMKQMRDGLYQDILNLANLHYLGIGEDQMKDKDFGIDFEALKNNIIAQAA</sequence>
<reference evidence="2" key="1">
    <citation type="submission" date="2011-04" db="EMBL/GenBank/DDBJ databases">
        <title>Evolution of plant cell wall degrading machinery underlies the functional diversity of forest fungi.</title>
        <authorList>
            <consortium name="US DOE Joint Genome Institute (JGI-PGF)"/>
            <person name="Eastwood D.C."/>
            <person name="Floudas D."/>
            <person name="Binder M."/>
            <person name="Majcherczyk A."/>
            <person name="Schneider P."/>
            <person name="Aerts A."/>
            <person name="Asiegbu F.O."/>
            <person name="Baker S.E."/>
            <person name="Barry K."/>
            <person name="Bendiksby M."/>
            <person name="Blumentritt M."/>
            <person name="Coutinho P.M."/>
            <person name="Cullen D."/>
            <person name="Cullen D."/>
            <person name="Gathman A."/>
            <person name="Goodell B."/>
            <person name="Henrissat B."/>
            <person name="Ihrmark K."/>
            <person name="Kauserud H."/>
            <person name="Kohler A."/>
            <person name="LaButti K."/>
            <person name="Lapidus A."/>
            <person name="Lavin J.L."/>
            <person name="Lee Y.-H."/>
            <person name="Lindquist E."/>
            <person name="Lilly W."/>
            <person name="Lucas S."/>
            <person name="Morin E."/>
            <person name="Murat C."/>
            <person name="Oguiza J.A."/>
            <person name="Park J."/>
            <person name="Pisabarro A.G."/>
            <person name="Riley R."/>
            <person name="Rosling A."/>
            <person name="Salamov A."/>
            <person name="Schmidt O."/>
            <person name="Schmutz J."/>
            <person name="Skrede I."/>
            <person name="Stenlid J."/>
            <person name="Wiebenga A."/>
            <person name="Xie X."/>
            <person name="Kues U."/>
            <person name="Hibbett D.S."/>
            <person name="Hoffmeister D."/>
            <person name="Hogberg N."/>
            <person name="Martin F."/>
            <person name="Grigoriev I.V."/>
            <person name="Watkinson S.C."/>
        </authorList>
    </citation>
    <scope>NUCLEOTIDE SEQUENCE</scope>
    <source>
        <strain evidence="2">S7.9</strain>
    </source>
</reference>
<organism>
    <name type="scientific">Serpula lacrymans var. lacrymans (strain S7.9)</name>
    <name type="common">Dry rot fungus</name>
    <dbReference type="NCBI Taxonomy" id="578457"/>
    <lineage>
        <taxon>Eukaryota</taxon>
        <taxon>Fungi</taxon>
        <taxon>Dikarya</taxon>
        <taxon>Basidiomycota</taxon>
        <taxon>Agaricomycotina</taxon>
        <taxon>Agaricomycetes</taxon>
        <taxon>Agaricomycetidae</taxon>
        <taxon>Boletales</taxon>
        <taxon>Coniophorineae</taxon>
        <taxon>Serpulaceae</taxon>
        <taxon>Serpula</taxon>
    </lineage>
</organism>
<dbReference type="Proteomes" id="UP000008064">
    <property type="component" value="Unassembled WGS sequence"/>
</dbReference>
<dbReference type="GeneID" id="18814278"/>
<gene>
    <name evidence="2" type="ORF">SERLADRAFT_433995</name>
</gene>
<evidence type="ECO:0000259" key="1">
    <source>
        <dbReference type="Pfam" id="PF20149"/>
    </source>
</evidence>
<dbReference type="HOGENOM" id="CLU_060168_0_0_1"/>
<dbReference type="AlphaFoldDB" id="F8NL98"/>
<feature type="domain" description="DUF6532" evidence="1">
    <location>
        <begin position="44"/>
        <end position="166"/>
    </location>
</feature>